<keyword evidence="4" id="KW-1185">Reference proteome</keyword>
<protein>
    <submittedName>
        <fullName evidence="3">Uncharacterized protein</fullName>
    </submittedName>
</protein>
<name>A0A1R3GB37_9ROSI</name>
<dbReference type="AlphaFoldDB" id="A0A1R3GB37"/>
<comment type="caution">
    <text evidence="3">The sequence shown here is derived from an EMBL/GenBank/DDBJ whole genome shotgun (WGS) entry which is preliminary data.</text>
</comment>
<evidence type="ECO:0000313" key="3">
    <source>
        <dbReference type="EMBL" id="OMO55308.1"/>
    </source>
</evidence>
<accession>A0A1R3GB37</accession>
<dbReference type="Proteomes" id="UP000187203">
    <property type="component" value="Unassembled WGS sequence"/>
</dbReference>
<dbReference type="EMBL" id="AWUE01022987">
    <property type="protein sequence ID" value="OMO55308.1"/>
    <property type="molecule type" value="Genomic_DNA"/>
</dbReference>
<dbReference type="OrthoDB" id="1690666at2759"/>
<keyword evidence="1" id="KW-0175">Coiled coil</keyword>
<proteinExistence type="predicted"/>
<organism evidence="3 4">
    <name type="scientific">Corchorus olitorius</name>
    <dbReference type="NCBI Taxonomy" id="93759"/>
    <lineage>
        <taxon>Eukaryota</taxon>
        <taxon>Viridiplantae</taxon>
        <taxon>Streptophyta</taxon>
        <taxon>Embryophyta</taxon>
        <taxon>Tracheophyta</taxon>
        <taxon>Spermatophyta</taxon>
        <taxon>Magnoliopsida</taxon>
        <taxon>eudicotyledons</taxon>
        <taxon>Gunneridae</taxon>
        <taxon>Pentapetalae</taxon>
        <taxon>rosids</taxon>
        <taxon>malvids</taxon>
        <taxon>Malvales</taxon>
        <taxon>Malvaceae</taxon>
        <taxon>Grewioideae</taxon>
        <taxon>Apeibeae</taxon>
        <taxon>Corchorus</taxon>
    </lineage>
</organism>
<evidence type="ECO:0000256" key="1">
    <source>
        <dbReference type="SAM" id="Coils"/>
    </source>
</evidence>
<sequence>MPCRPSARHQKVLYPFHPAMDQQSLETHRNNRGHLERWQQSGGRCEIIDWHGRITRNIRFFKVRIWINPNDPLIAGSFYMRDDRRHEGTSQKGKKKNHDDYISGGESTAIEIEATGEEDANEPKTTHKPMRCRLLMLIKLMKQLQTKELQRQRLESLFANISEKGDKLINDLMNRLYHDPDTQAGDNKPRWIQSESGMENITDEDLALTFLLDDPQLNEGAEAPENSNNTTYNQKRKIEAGEEVNSSEAA</sequence>
<evidence type="ECO:0000256" key="2">
    <source>
        <dbReference type="SAM" id="MobiDB-lite"/>
    </source>
</evidence>
<feature type="region of interest" description="Disordered" evidence="2">
    <location>
        <begin position="84"/>
        <end position="105"/>
    </location>
</feature>
<gene>
    <name evidence="3" type="ORF">COLO4_36055</name>
</gene>
<evidence type="ECO:0000313" key="4">
    <source>
        <dbReference type="Proteomes" id="UP000187203"/>
    </source>
</evidence>
<feature type="coiled-coil region" evidence="1">
    <location>
        <begin position="137"/>
        <end position="164"/>
    </location>
</feature>
<feature type="region of interest" description="Disordered" evidence="2">
    <location>
        <begin position="214"/>
        <end position="250"/>
    </location>
</feature>
<reference evidence="4" key="1">
    <citation type="submission" date="2013-09" db="EMBL/GenBank/DDBJ databases">
        <title>Corchorus olitorius genome sequencing.</title>
        <authorList>
            <person name="Alam M."/>
            <person name="Haque M.S."/>
            <person name="Islam M.S."/>
            <person name="Emdad E.M."/>
            <person name="Islam M.M."/>
            <person name="Ahmed B."/>
            <person name="Halim A."/>
            <person name="Hossen Q.M.M."/>
            <person name="Hossain M.Z."/>
            <person name="Ahmed R."/>
            <person name="Khan M.M."/>
            <person name="Islam R."/>
            <person name="Rashid M.M."/>
            <person name="Khan S.A."/>
            <person name="Rahman M.S."/>
            <person name="Alam M."/>
            <person name="Yahiya A.S."/>
            <person name="Khan M.S."/>
            <person name="Azam M.S."/>
            <person name="Haque T."/>
            <person name="Lashkar M.Z.H."/>
            <person name="Akhand A.I."/>
            <person name="Morshed G."/>
            <person name="Roy S."/>
            <person name="Uddin K.S."/>
            <person name="Rabeya T."/>
            <person name="Hossain A.S."/>
            <person name="Chowdhury A."/>
            <person name="Snigdha A.R."/>
            <person name="Mortoza M.S."/>
            <person name="Matin S.A."/>
            <person name="Hoque S.M.E."/>
            <person name="Islam M.K."/>
            <person name="Roy D.K."/>
            <person name="Haider R."/>
            <person name="Moosa M.M."/>
            <person name="Elias S.M."/>
            <person name="Hasan A.M."/>
            <person name="Jahan S."/>
            <person name="Shafiuddin M."/>
            <person name="Mahmood N."/>
            <person name="Shommy N.S."/>
        </authorList>
    </citation>
    <scope>NUCLEOTIDE SEQUENCE [LARGE SCALE GENOMIC DNA]</scope>
    <source>
        <strain evidence="4">cv. O-4</strain>
    </source>
</reference>